<dbReference type="Proteomes" id="UP000002861">
    <property type="component" value="Chromosome"/>
</dbReference>
<dbReference type="GO" id="GO:0003677">
    <property type="term" value="F:DNA binding"/>
    <property type="evidence" value="ECO:0007669"/>
    <property type="project" value="UniProtKB-KW"/>
</dbReference>
<dbReference type="PaxDb" id="435590-BVU_0942"/>
<evidence type="ECO:0000259" key="1">
    <source>
        <dbReference type="Pfam" id="PF08279"/>
    </source>
</evidence>
<dbReference type="InterPro" id="IPR036390">
    <property type="entry name" value="WH_DNA-bd_sf"/>
</dbReference>
<name>A6KYX3_PHOV8</name>
<organism evidence="2 3">
    <name type="scientific">Phocaeicola vulgatus (strain ATCC 8482 / DSM 1447 / JCM 5826 / CCUG 4940 / NBRC 14291 / NCTC 11154)</name>
    <name type="common">Bacteroides vulgatus</name>
    <dbReference type="NCBI Taxonomy" id="435590"/>
    <lineage>
        <taxon>Bacteria</taxon>
        <taxon>Pseudomonadati</taxon>
        <taxon>Bacteroidota</taxon>
        <taxon>Bacteroidia</taxon>
        <taxon>Bacteroidales</taxon>
        <taxon>Bacteroidaceae</taxon>
        <taxon>Phocaeicola</taxon>
    </lineage>
</organism>
<keyword evidence="2" id="KW-0238">DNA-binding</keyword>
<dbReference type="STRING" id="435590.BVU_0942"/>
<evidence type="ECO:0000313" key="3">
    <source>
        <dbReference type="Proteomes" id="UP000002861"/>
    </source>
</evidence>
<dbReference type="EMBL" id="CP000139">
    <property type="protein sequence ID" value="ABR38637.1"/>
    <property type="molecule type" value="Genomic_DNA"/>
</dbReference>
<dbReference type="InterPro" id="IPR013196">
    <property type="entry name" value="HTH_11"/>
</dbReference>
<reference evidence="2 3" key="1">
    <citation type="journal article" date="2007" name="PLoS Biol.">
        <title>Evolution of symbiotic bacteria in the distal human intestine.</title>
        <authorList>
            <person name="Xu J."/>
            <person name="Mahowald M.A."/>
            <person name="Ley R.E."/>
            <person name="Lozupone C.A."/>
            <person name="Hamady M."/>
            <person name="Martens E.C."/>
            <person name="Henrissat B."/>
            <person name="Coutinho P.M."/>
            <person name="Minx P."/>
            <person name="Latreille P."/>
            <person name="Cordum H."/>
            <person name="Van Brunt A."/>
            <person name="Kim K."/>
            <person name="Fulton R.S."/>
            <person name="Fulton L.A."/>
            <person name="Clifton S.W."/>
            <person name="Wilson R.K."/>
            <person name="Knight R.D."/>
            <person name="Gordon J.I."/>
        </authorList>
    </citation>
    <scope>NUCLEOTIDE SEQUENCE [LARGE SCALE GENOMIC DNA]</scope>
    <source>
        <strain evidence="3">ATCC 8482 / DSM 1447 / JCM 5826 / CCUG 4940 / NBRC 14291 / NCTC 11154</strain>
    </source>
</reference>
<dbReference type="InterPro" id="IPR036388">
    <property type="entry name" value="WH-like_DNA-bd_sf"/>
</dbReference>
<dbReference type="AlphaFoldDB" id="A6KYX3"/>
<dbReference type="Gene3D" id="1.10.10.10">
    <property type="entry name" value="Winged helix-like DNA-binding domain superfamily/Winged helix DNA-binding domain"/>
    <property type="match status" value="1"/>
</dbReference>
<evidence type="ECO:0000313" key="2">
    <source>
        <dbReference type="EMBL" id="ABR38637.1"/>
    </source>
</evidence>
<sequence>MEHLFHGFPAPSPGVCQGGKGGVDEMPVPGGGVFPQIPGTDRTGGEDMTSLSVVSYIERINRMYRLIRKESTGSRAELAGRMRVSERTVSNYLEELRLMGADIRFSKTRNTYYFFNRFVLYATFEARIDADVLDDKKKK</sequence>
<proteinExistence type="predicted"/>
<dbReference type="KEGG" id="bvu:BVU_0942"/>
<accession>A6KYX3</accession>
<dbReference type="Pfam" id="PF08279">
    <property type="entry name" value="HTH_11"/>
    <property type="match status" value="1"/>
</dbReference>
<dbReference type="SUPFAM" id="SSF46785">
    <property type="entry name" value="Winged helix' DNA-binding domain"/>
    <property type="match status" value="1"/>
</dbReference>
<gene>
    <name evidence="2" type="ordered locus">BVU_0942</name>
</gene>
<protein>
    <submittedName>
        <fullName evidence="2">Putative DNA-binding protein</fullName>
    </submittedName>
</protein>
<feature type="domain" description="Helix-turn-helix type 11" evidence="1">
    <location>
        <begin position="62"/>
        <end position="104"/>
    </location>
</feature>
<dbReference type="eggNOG" id="ENOG5030IV6">
    <property type="taxonomic scope" value="Bacteria"/>
</dbReference>
<dbReference type="HOGENOM" id="CLU_1841198_0_0_10"/>